<evidence type="ECO:0000313" key="3">
    <source>
        <dbReference type="Proteomes" id="UP001165405"/>
    </source>
</evidence>
<dbReference type="Proteomes" id="UP001165405">
    <property type="component" value="Unassembled WGS sequence"/>
</dbReference>
<dbReference type="EMBL" id="JAKGSG010000053">
    <property type="protein sequence ID" value="MCF4123044.1"/>
    <property type="molecule type" value="Genomic_DNA"/>
</dbReference>
<comment type="caution">
    <text evidence="2">The sequence shown here is derived from an EMBL/GenBank/DDBJ whole genome shotgun (WGS) entry which is preliminary data.</text>
</comment>
<sequence>MPHISRQNVRIVRRTLWIGQDTYPLHNVVKTSLRRVTVAPRTTRPGRATRWGFGLSLLGSLWLVGFMTSDVGSLGQRLVYAPFAVGHIALMVFTFRALRGRVPFPHGWKWPVVGLAAATGPLASVWLVLTDPVNWVTVVGLYAWPAVVLLIWSLVARRPPEARTYHQLIVTTSGGESTRLTSDDGHALQQLRGALTRAINDPKTSYSGAMNVYEFAGGDNVVIVGDNNVGVVRDRATGISRG</sequence>
<dbReference type="AlphaFoldDB" id="A0AA41UDF7"/>
<keyword evidence="1" id="KW-0812">Transmembrane</keyword>
<feature type="transmembrane region" description="Helical" evidence="1">
    <location>
        <begin position="79"/>
        <end position="98"/>
    </location>
</feature>
<name>A0AA41UDF7_9MICO</name>
<feature type="transmembrane region" description="Helical" evidence="1">
    <location>
        <begin position="135"/>
        <end position="155"/>
    </location>
</feature>
<feature type="transmembrane region" description="Helical" evidence="1">
    <location>
        <begin position="110"/>
        <end position="129"/>
    </location>
</feature>
<evidence type="ECO:0000313" key="2">
    <source>
        <dbReference type="EMBL" id="MCF4123044.1"/>
    </source>
</evidence>
<organism evidence="2 3">
    <name type="scientific">Antribacter soli</name>
    <dbReference type="NCBI Taxonomy" id="2910976"/>
    <lineage>
        <taxon>Bacteria</taxon>
        <taxon>Bacillati</taxon>
        <taxon>Actinomycetota</taxon>
        <taxon>Actinomycetes</taxon>
        <taxon>Micrococcales</taxon>
        <taxon>Promicromonosporaceae</taxon>
        <taxon>Antribacter</taxon>
    </lineage>
</organism>
<keyword evidence="3" id="KW-1185">Reference proteome</keyword>
<evidence type="ECO:0000256" key="1">
    <source>
        <dbReference type="SAM" id="Phobius"/>
    </source>
</evidence>
<proteinExistence type="predicted"/>
<keyword evidence="1" id="KW-0472">Membrane</keyword>
<gene>
    <name evidence="2" type="ORF">L1785_18880</name>
</gene>
<dbReference type="InterPro" id="IPR045629">
    <property type="entry name" value="DUF6232"/>
</dbReference>
<feature type="transmembrane region" description="Helical" evidence="1">
    <location>
        <begin position="51"/>
        <end position="67"/>
    </location>
</feature>
<dbReference type="Pfam" id="PF19744">
    <property type="entry name" value="DUF6232"/>
    <property type="match status" value="1"/>
</dbReference>
<reference evidence="2" key="1">
    <citation type="submission" date="2022-01" db="EMBL/GenBank/DDBJ databases">
        <title>Antribacter sp. nov., isolated from Guizhou of China.</title>
        <authorList>
            <person name="Chengliang C."/>
            <person name="Ya Z."/>
        </authorList>
    </citation>
    <scope>NUCLEOTIDE SEQUENCE</scope>
    <source>
        <strain evidence="2">KLBMP 9083</strain>
    </source>
</reference>
<protein>
    <submittedName>
        <fullName evidence="2">DUF6232 family protein</fullName>
    </submittedName>
</protein>
<keyword evidence="1" id="KW-1133">Transmembrane helix</keyword>
<accession>A0AA41UDF7</accession>
<dbReference type="RefSeq" id="WP_236090849.1">
    <property type="nucleotide sequence ID" value="NZ_JAKGSG010000053.1"/>
</dbReference>